<dbReference type="Gene3D" id="3.40.50.300">
    <property type="entry name" value="P-loop containing nucleotide triphosphate hydrolases"/>
    <property type="match status" value="2"/>
</dbReference>
<dbReference type="RefSeq" id="WP_069599839.1">
    <property type="nucleotide sequence ID" value="NZ_CP017150.1"/>
</dbReference>
<evidence type="ECO:0000259" key="1">
    <source>
        <dbReference type="Pfam" id="PF13175"/>
    </source>
</evidence>
<organism evidence="2 3">
    <name type="scientific">Brevibacterium aurantiacum</name>
    <dbReference type="NCBI Taxonomy" id="273384"/>
    <lineage>
        <taxon>Bacteria</taxon>
        <taxon>Bacillati</taxon>
        <taxon>Actinomycetota</taxon>
        <taxon>Actinomycetes</taxon>
        <taxon>Micrococcales</taxon>
        <taxon>Brevibacteriaceae</taxon>
        <taxon>Brevibacterium</taxon>
    </lineage>
</organism>
<gene>
    <name evidence="2" type="ORF">BLSMQ_1362</name>
</gene>
<protein>
    <submittedName>
        <fullName evidence="2">DNA double-strand break repair Rad50 ATPase</fullName>
    </submittedName>
</protein>
<accession>A0A1D7W280</accession>
<dbReference type="eggNOG" id="COG0419">
    <property type="taxonomic scope" value="Bacteria"/>
</dbReference>
<reference evidence="3" key="1">
    <citation type="submission" date="2016-09" db="EMBL/GenBank/DDBJ databases">
        <title>Complete Genome Sequence of Brevibacterium linens SMQ-1335.</title>
        <authorList>
            <person name="de Melo A.G."/>
            <person name="Labrie S.J."/>
            <person name="Dumaresq J."/>
            <person name="Roberts R.J."/>
            <person name="Tremblay D.M."/>
            <person name="Moineau S."/>
        </authorList>
    </citation>
    <scope>NUCLEOTIDE SEQUENCE [LARGE SCALE GENOMIC DNA]</scope>
    <source>
        <strain evidence="3">SMQ-1335</strain>
    </source>
</reference>
<proteinExistence type="predicted"/>
<dbReference type="SUPFAM" id="SSF52540">
    <property type="entry name" value="P-loop containing nucleoside triphosphate hydrolases"/>
    <property type="match status" value="1"/>
</dbReference>
<sequence length="882" mass="95771">MKFHSIHLRNYRGIADSRVEFGDGVTVVEGPNEVGKSSIHEAITHLREDKSSSRKASVKETQPVGVDAGPEVELHLSTGDYELKYRKRWIKQPFTELSVIKPRPEQLSSDDAHDRFLSILADTVDVDLLVALDVAQGESLAQAPLAQIKALHSALSESGVEVADHDDFLDQVEAEYLKYFTKSGRETGEYKDINAQVPVVEAAFEELRERSRGMDDLVDNHARAAARLKTVRTQLTQALADRDEAEQAAKAVAELKAVLDQAVDHAKSAQRDEQIAREALDRRTQLIADATDAQSAVTVAGKTVAGLESAQGDKDSDFDRFQKALEEKQSAVDDARAQAKAAAKTLAKARARAEQSDLTRRLEAIREHDEKKSRAQATIGSITVTTKDVEKLSSLETEVRIAEHAKTSAAAQIEAKQLGTRALNIDGTELGEGNSGEFAALKDVRIMIDGVADITVRPGASPVELDKALTSAKGAFEAELERLDIDSVSQARDNANVRADAEAVMAEADSTLKVLLGQDKRDKLEAALARAQQILGADGTSASTDDKAGNGAEVDGQTRDRSLSELETAVAESEATVDDAQSAVDSTRIELERTRTSRDDARVETVRAQTSLKEAETQHERLTSSLAEARKTNSDADLDEEVTSAEARATNVGSQVDEARVAYEAADPETLEMQLQNVRQLVGSKEAQREEVRQDVDRLSALIDDRASEGIYEKLAAAEKTMESARRKQTRLGRQATAINLLRTTVLNHKEESQRKYVAPFKEQIEKLGRLVFGQGLSVEVSEDLEIVSRTLDERTVPFESLSGGTKEQLALIGRLAVATLVDSDSGAPVVLDDAFGFADAERLNALNVILSTVGQSAQVILLTCQPDRFARLGGAKSVSLT</sequence>
<name>A0A1D7W280_BREAU</name>
<dbReference type="KEGG" id="blin:BLSMQ_1362"/>
<dbReference type="PATRIC" id="fig|1703.10.peg.1396"/>
<dbReference type="AlphaFoldDB" id="A0A1D7W280"/>
<feature type="domain" description="Endonuclease GajA/Old nuclease/RecF-like AAA" evidence="1">
    <location>
        <begin position="1"/>
        <end position="194"/>
    </location>
</feature>
<dbReference type="EMBL" id="CP017150">
    <property type="protein sequence ID" value="AOP53072.1"/>
    <property type="molecule type" value="Genomic_DNA"/>
</dbReference>
<evidence type="ECO:0000313" key="3">
    <source>
        <dbReference type="Proteomes" id="UP000094793"/>
    </source>
</evidence>
<dbReference type="InterPro" id="IPR027417">
    <property type="entry name" value="P-loop_NTPase"/>
</dbReference>
<evidence type="ECO:0000313" key="2">
    <source>
        <dbReference type="EMBL" id="AOP53072.1"/>
    </source>
</evidence>
<dbReference type="PANTHER" id="PTHR41259">
    <property type="entry name" value="DOUBLE-STRAND BREAK REPAIR RAD50 ATPASE, PUTATIVE-RELATED"/>
    <property type="match status" value="1"/>
</dbReference>
<dbReference type="PANTHER" id="PTHR41259:SF1">
    <property type="entry name" value="DOUBLE-STRAND BREAK REPAIR RAD50 ATPASE, PUTATIVE-RELATED"/>
    <property type="match status" value="1"/>
</dbReference>
<dbReference type="Proteomes" id="UP000094793">
    <property type="component" value="Chromosome"/>
</dbReference>
<dbReference type="OrthoDB" id="3177877at2"/>
<dbReference type="InterPro" id="IPR041685">
    <property type="entry name" value="AAA_GajA/Old/RecF-like"/>
</dbReference>
<dbReference type="Pfam" id="PF13175">
    <property type="entry name" value="AAA_15"/>
    <property type="match status" value="1"/>
</dbReference>